<evidence type="ECO:0000256" key="1">
    <source>
        <dbReference type="ARBA" id="ARBA00022723"/>
    </source>
</evidence>
<gene>
    <name evidence="8" type="ORF">L596_007898</name>
</gene>
<dbReference type="GO" id="GO:0019789">
    <property type="term" value="F:SUMO transferase activity"/>
    <property type="evidence" value="ECO:0007669"/>
    <property type="project" value="InterPro"/>
</dbReference>
<reference evidence="8 9" key="2">
    <citation type="journal article" date="2019" name="G3 (Bethesda)">
        <title>Hybrid Assembly of the Genome of the Entomopathogenic Nematode Steinernema carpocapsae Identifies the X-Chromosome.</title>
        <authorList>
            <person name="Serra L."/>
            <person name="Macchietto M."/>
            <person name="Macias-Munoz A."/>
            <person name="McGill C.J."/>
            <person name="Rodriguez I.M."/>
            <person name="Rodriguez B."/>
            <person name="Murad R."/>
            <person name="Mortazavi A."/>
        </authorList>
    </citation>
    <scope>NUCLEOTIDE SEQUENCE [LARGE SCALE GENOMIC DNA]</scope>
    <source>
        <strain evidence="8 9">ALL</strain>
    </source>
</reference>
<evidence type="ECO:0000259" key="7">
    <source>
        <dbReference type="PROSITE" id="PS50089"/>
    </source>
</evidence>
<organism evidence="8 9">
    <name type="scientific">Steinernema carpocapsae</name>
    <name type="common">Entomopathogenic nematode</name>
    <dbReference type="NCBI Taxonomy" id="34508"/>
    <lineage>
        <taxon>Eukaryota</taxon>
        <taxon>Metazoa</taxon>
        <taxon>Ecdysozoa</taxon>
        <taxon>Nematoda</taxon>
        <taxon>Chromadorea</taxon>
        <taxon>Rhabditida</taxon>
        <taxon>Tylenchina</taxon>
        <taxon>Panagrolaimomorpha</taxon>
        <taxon>Strongyloidoidea</taxon>
        <taxon>Steinernematidae</taxon>
        <taxon>Steinernema</taxon>
    </lineage>
</organism>
<feature type="domain" description="RING-type" evidence="7">
    <location>
        <begin position="9"/>
        <end position="57"/>
    </location>
</feature>
<evidence type="ECO:0000256" key="5">
    <source>
        <dbReference type="PROSITE-ProRule" id="PRU00175"/>
    </source>
</evidence>
<feature type="compositionally biased region" description="Basic and acidic residues" evidence="6">
    <location>
        <begin position="111"/>
        <end position="147"/>
    </location>
</feature>
<proteinExistence type="predicted"/>
<accession>A0A4U5PB40</accession>
<dbReference type="Proteomes" id="UP000298663">
    <property type="component" value="Unassembled WGS sequence"/>
</dbReference>
<keyword evidence="9" id="KW-1185">Reference proteome</keyword>
<dbReference type="InterPro" id="IPR001841">
    <property type="entry name" value="Znf_RING"/>
</dbReference>
<dbReference type="GO" id="GO:0016925">
    <property type="term" value="P:protein sumoylation"/>
    <property type="evidence" value="ECO:0007669"/>
    <property type="project" value="TreeGrafter"/>
</dbReference>
<dbReference type="GO" id="GO:0007131">
    <property type="term" value="P:reciprocal meiotic recombination"/>
    <property type="evidence" value="ECO:0007669"/>
    <property type="project" value="InterPro"/>
</dbReference>
<protein>
    <recommendedName>
        <fullName evidence="7">RING-type domain-containing protein</fullName>
    </recommendedName>
</protein>
<sequence length="344" mass="39039">MSATWWFHCNNCQVKPSPAASKFYLVKCGHVLCIRCLQKAKKACDVASQPLHCICCRKKVLSAEEIGSKMNKRTLRFFKKMEDTMQEMATEMKQIGSFQQMQINMIMKTMNNDKKSGEKKEKSLSQEKREATEKARTAELEKTARKAHDEMRAWREMCKKMEEELAQMQKKLEEAKEREEKERERAKRAEQPSIANFSFSNMLNTTTENSIASTMTRQMFMGAGNDLDSAMSSVPHRLNSSVLAENFFDSHNVTTTPEMLGRSLSRSRSFSSREGSRSPSSASIYIPNRLPSRSNTPKMPSRTMTPKYTYSKNRSGGNTSGGSVKMGSIIPAGNIPRTMRTPRT</sequence>
<dbReference type="GO" id="GO:0007129">
    <property type="term" value="P:homologous chromosome pairing at meiosis"/>
    <property type="evidence" value="ECO:0007669"/>
    <property type="project" value="TreeGrafter"/>
</dbReference>
<dbReference type="InterPro" id="IPR017907">
    <property type="entry name" value="Znf_RING_CS"/>
</dbReference>
<keyword evidence="4" id="KW-0469">Meiosis</keyword>
<feature type="region of interest" description="Disordered" evidence="6">
    <location>
        <begin position="110"/>
        <end position="147"/>
    </location>
</feature>
<evidence type="ECO:0000256" key="6">
    <source>
        <dbReference type="SAM" id="MobiDB-lite"/>
    </source>
</evidence>
<feature type="compositionally biased region" description="Low complexity" evidence="6">
    <location>
        <begin position="262"/>
        <end position="283"/>
    </location>
</feature>
<evidence type="ECO:0000313" key="8">
    <source>
        <dbReference type="EMBL" id="TKR93440.1"/>
    </source>
</evidence>
<dbReference type="EMBL" id="AZBU02000002">
    <property type="protein sequence ID" value="TKR93440.1"/>
    <property type="molecule type" value="Genomic_DNA"/>
</dbReference>
<keyword evidence="3" id="KW-0862">Zinc</keyword>
<dbReference type="PROSITE" id="PS00518">
    <property type="entry name" value="ZF_RING_1"/>
    <property type="match status" value="1"/>
</dbReference>
<dbReference type="GO" id="GO:0008270">
    <property type="term" value="F:zinc ion binding"/>
    <property type="evidence" value="ECO:0007669"/>
    <property type="project" value="UniProtKB-KW"/>
</dbReference>
<dbReference type="PANTHER" id="PTHR22663:SF17">
    <property type="entry name" value="RING FINGER PROTEIN NARYA-RELATED"/>
    <property type="match status" value="1"/>
</dbReference>
<reference evidence="8 9" key="1">
    <citation type="journal article" date="2015" name="Genome Biol.">
        <title>Comparative genomics of Steinernema reveals deeply conserved gene regulatory networks.</title>
        <authorList>
            <person name="Dillman A.R."/>
            <person name="Macchietto M."/>
            <person name="Porter C.F."/>
            <person name="Rogers A."/>
            <person name="Williams B."/>
            <person name="Antoshechkin I."/>
            <person name="Lee M.M."/>
            <person name="Goodwin Z."/>
            <person name="Lu X."/>
            <person name="Lewis E.E."/>
            <person name="Goodrich-Blair H."/>
            <person name="Stock S.P."/>
            <person name="Adams B.J."/>
            <person name="Sternberg P.W."/>
            <person name="Mortazavi A."/>
        </authorList>
    </citation>
    <scope>NUCLEOTIDE SEQUENCE [LARGE SCALE GENOMIC DNA]</scope>
    <source>
        <strain evidence="8 9">ALL</strain>
    </source>
</reference>
<dbReference type="PROSITE" id="PS50089">
    <property type="entry name" value="ZF_RING_2"/>
    <property type="match status" value="1"/>
</dbReference>
<evidence type="ECO:0000313" key="9">
    <source>
        <dbReference type="Proteomes" id="UP000298663"/>
    </source>
</evidence>
<dbReference type="InterPro" id="IPR042123">
    <property type="entry name" value="Zip3/RNF212-like"/>
</dbReference>
<evidence type="ECO:0000256" key="2">
    <source>
        <dbReference type="ARBA" id="ARBA00022771"/>
    </source>
</evidence>
<evidence type="ECO:0000256" key="4">
    <source>
        <dbReference type="ARBA" id="ARBA00023254"/>
    </source>
</evidence>
<dbReference type="GO" id="GO:0000795">
    <property type="term" value="C:synaptonemal complex"/>
    <property type="evidence" value="ECO:0007669"/>
    <property type="project" value="InterPro"/>
</dbReference>
<keyword evidence="1" id="KW-0479">Metal-binding</keyword>
<feature type="region of interest" description="Disordered" evidence="6">
    <location>
        <begin position="254"/>
        <end position="344"/>
    </location>
</feature>
<comment type="caution">
    <text evidence="8">The sequence shown here is derived from an EMBL/GenBank/DDBJ whole genome shotgun (WGS) entry which is preliminary data.</text>
</comment>
<name>A0A4U5PB40_STECR</name>
<evidence type="ECO:0000256" key="3">
    <source>
        <dbReference type="ARBA" id="ARBA00022833"/>
    </source>
</evidence>
<feature type="compositionally biased region" description="Polar residues" evidence="6">
    <location>
        <begin position="291"/>
        <end position="317"/>
    </location>
</feature>
<dbReference type="PANTHER" id="PTHR22663">
    <property type="entry name" value="RING FINGER PROTEIN NARYA-RELATED"/>
    <property type="match status" value="1"/>
</dbReference>
<dbReference type="AlphaFoldDB" id="A0A4U5PB40"/>
<dbReference type="OrthoDB" id="10611642at2759"/>
<dbReference type="STRING" id="34508.A0A4U5PB40"/>
<keyword evidence="2 5" id="KW-0863">Zinc-finger</keyword>